<dbReference type="EMBL" id="FOLS01000010">
    <property type="protein sequence ID" value="SFC76344.1"/>
    <property type="molecule type" value="Genomic_DNA"/>
</dbReference>
<dbReference type="Proteomes" id="UP000183385">
    <property type="component" value="Unassembled WGS sequence"/>
</dbReference>
<name>A0AAQ1HMA7_9PSED</name>
<organism evidence="1 2">
    <name type="scientific">Pseudomonas citronellolis</name>
    <dbReference type="NCBI Taxonomy" id="53408"/>
    <lineage>
        <taxon>Bacteria</taxon>
        <taxon>Pseudomonadati</taxon>
        <taxon>Pseudomonadota</taxon>
        <taxon>Gammaproteobacteria</taxon>
        <taxon>Pseudomonadales</taxon>
        <taxon>Pseudomonadaceae</taxon>
        <taxon>Pseudomonas</taxon>
    </lineage>
</organism>
<proteinExistence type="predicted"/>
<comment type="caution">
    <text evidence="1">The sequence shown here is derived from an EMBL/GenBank/DDBJ whole genome shotgun (WGS) entry which is preliminary data.</text>
</comment>
<reference evidence="1 2" key="1">
    <citation type="submission" date="2016-10" db="EMBL/GenBank/DDBJ databases">
        <authorList>
            <person name="Varghese N."/>
            <person name="Submissions S."/>
        </authorList>
    </citation>
    <scope>NUCLEOTIDE SEQUENCE [LARGE SCALE GENOMIC DNA]</scope>
    <source>
        <strain evidence="1 2">LMG 18378</strain>
    </source>
</reference>
<gene>
    <name evidence="1" type="ORF">SAMN05216577_11080</name>
</gene>
<evidence type="ECO:0000313" key="2">
    <source>
        <dbReference type="Proteomes" id="UP000183385"/>
    </source>
</evidence>
<dbReference type="RefSeq" id="WP_159458833.1">
    <property type="nucleotide sequence ID" value="NZ_FOLS01000010.1"/>
</dbReference>
<sequence>MENNKLPAPTATENWPQPERLSAQEHVLLRRFRRLQPQDQAALFRLMDGLEKLADLEG</sequence>
<dbReference type="AlphaFoldDB" id="A0AAQ1HMA7"/>
<keyword evidence="2" id="KW-1185">Reference proteome</keyword>
<protein>
    <submittedName>
        <fullName evidence="1">Uncharacterized protein</fullName>
    </submittedName>
</protein>
<evidence type="ECO:0000313" key="1">
    <source>
        <dbReference type="EMBL" id="SFC76344.1"/>
    </source>
</evidence>
<accession>A0AAQ1HMA7</accession>